<keyword evidence="3" id="KW-0238">DNA-binding</keyword>
<evidence type="ECO:0000313" key="4">
    <source>
        <dbReference type="Proteomes" id="UP000245461"/>
    </source>
</evidence>
<feature type="compositionally biased region" description="Polar residues" evidence="1">
    <location>
        <begin position="1"/>
        <end position="11"/>
    </location>
</feature>
<dbReference type="AlphaFoldDB" id="A0A317EBX9"/>
<keyword evidence="4" id="KW-1185">Reference proteome</keyword>
<dbReference type="OrthoDB" id="9808959at2"/>
<gene>
    <name evidence="3" type="ORF">DKG74_07170</name>
</gene>
<protein>
    <submittedName>
        <fullName evidence="3">DNA-binding protein</fullName>
    </submittedName>
</protein>
<dbReference type="GO" id="GO:0003677">
    <property type="term" value="F:DNA binding"/>
    <property type="evidence" value="ECO:0007669"/>
    <property type="project" value="UniProtKB-KW"/>
</dbReference>
<feature type="domain" description="Antirepressor protein C-terminal" evidence="2">
    <location>
        <begin position="161"/>
        <end position="263"/>
    </location>
</feature>
<evidence type="ECO:0000259" key="2">
    <source>
        <dbReference type="Pfam" id="PF03374"/>
    </source>
</evidence>
<dbReference type="Proteomes" id="UP000245461">
    <property type="component" value="Unassembled WGS sequence"/>
</dbReference>
<comment type="caution">
    <text evidence="3">The sequence shown here is derived from an EMBL/GenBank/DDBJ whole genome shotgun (WGS) entry which is preliminary data.</text>
</comment>
<evidence type="ECO:0000256" key="1">
    <source>
        <dbReference type="SAM" id="MobiDB-lite"/>
    </source>
</evidence>
<dbReference type="InterPro" id="IPR014054">
    <property type="entry name" value="Phage_regulatory_Rha"/>
</dbReference>
<dbReference type="Pfam" id="PF03374">
    <property type="entry name" value="ANT"/>
    <property type="match status" value="1"/>
</dbReference>
<dbReference type="InterPro" id="IPR005039">
    <property type="entry name" value="Ant_C"/>
</dbReference>
<sequence length="269" mass="30534">MAEGKSITTVRHSGREFSEGSPADLTMSSREIADLVEKRHDNVKRTIQTLAERGLVRFTQFEETSHGGAGARPVEVYRVGQRDSYVIVAQLSPEFTARLVDRWRELEERVRRAPEPTVNMDHQLNDPSFLRSALLIYTEKVIALEAERAELLVENTELAMENTDLRPKARVAERIAVADGLHTITEAAKILQLRPKTLFQWMRDMRWIYKRGRDGYEISMQARIETGCLHQKTVLVGGDSGERTRSQVFITAKGISVLARMLSANEQDV</sequence>
<evidence type="ECO:0000313" key="3">
    <source>
        <dbReference type="EMBL" id="PWR24578.1"/>
    </source>
</evidence>
<accession>A0A317EBX9</accession>
<reference evidence="3 4" key="1">
    <citation type="submission" date="2018-05" db="EMBL/GenBank/DDBJ databases">
        <title>Zavarzinia sp. HR-AS.</title>
        <authorList>
            <person name="Lee Y."/>
            <person name="Jeon C.O."/>
        </authorList>
    </citation>
    <scope>NUCLEOTIDE SEQUENCE [LARGE SCALE GENOMIC DNA]</scope>
    <source>
        <strain evidence="3 4">HR-AS</strain>
    </source>
</reference>
<proteinExistence type="predicted"/>
<name>A0A317EBX9_9PROT</name>
<dbReference type="EMBL" id="QGLE01000003">
    <property type="protein sequence ID" value="PWR24578.1"/>
    <property type="molecule type" value="Genomic_DNA"/>
</dbReference>
<dbReference type="RefSeq" id="WP_109904146.1">
    <property type="nucleotide sequence ID" value="NZ_QGLE01000003.1"/>
</dbReference>
<dbReference type="Pfam" id="PF09669">
    <property type="entry name" value="Phage_pRha"/>
    <property type="match status" value="1"/>
</dbReference>
<organism evidence="3 4">
    <name type="scientific">Zavarzinia aquatilis</name>
    <dbReference type="NCBI Taxonomy" id="2211142"/>
    <lineage>
        <taxon>Bacteria</taxon>
        <taxon>Pseudomonadati</taxon>
        <taxon>Pseudomonadota</taxon>
        <taxon>Alphaproteobacteria</taxon>
        <taxon>Rhodospirillales</taxon>
        <taxon>Zavarziniaceae</taxon>
        <taxon>Zavarzinia</taxon>
    </lineage>
</organism>
<feature type="region of interest" description="Disordered" evidence="1">
    <location>
        <begin position="1"/>
        <end position="24"/>
    </location>
</feature>